<name>A0A0D0Q5F2_9BACL</name>
<proteinExistence type="predicted"/>
<dbReference type="AlphaFoldDB" id="A0A0D0Q5F2"/>
<keyword evidence="2" id="KW-1185">Reference proteome</keyword>
<dbReference type="EMBL" id="JXTH01000079">
    <property type="protein sequence ID" value="KIQ93258.1"/>
    <property type="molecule type" value="Genomic_DNA"/>
</dbReference>
<gene>
    <name evidence="1" type="ORF">LH47_02658</name>
</gene>
<sequence length="83" mass="9779">MTAGEKYRVDLLVETKLKGEDGLVVVHIENESYVQPSFPERIFIYFRRLLEKYRKHIVPISVFSYDPQRMICIYAPISVWPCG</sequence>
<protein>
    <submittedName>
        <fullName evidence="1">Uncharacterized protein</fullName>
    </submittedName>
</protein>
<evidence type="ECO:0000313" key="1">
    <source>
        <dbReference type="EMBL" id="KIQ93258.1"/>
    </source>
</evidence>
<dbReference type="Proteomes" id="UP000032102">
    <property type="component" value="Unassembled WGS sequence"/>
</dbReference>
<dbReference type="PATRIC" id="fig|404937.3.peg.2912"/>
<evidence type="ECO:0000313" key="2">
    <source>
        <dbReference type="Proteomes" id="UP000032102"/>
    </source>
</evidence>
<accession>A0A0D0Q5F2</accession>
<organism evidence="1 2">
    <name type="scientific">Anoxybacillus thermarum</name>
    <dbReference type="NCBI Taxonomy" id="404937"/>
    <lineage>
        <taxon>Bacteria</taxon>
        <taxon>Bacillati</taxon>
        <taxon>Bacillota</taxon>
        <taxon>Bacilli</taxon>
        <taxon>Bacillales</taxon>
        <taxon>Anoxybacillaceae</taxon>
        <taxon>Anoxybacillus</taxon>
    </lineage>
</organism>
<comment type="caution">
    <text evidence="1">The sequence shown here is derived from an EMBL/GenBank/DDBJ whole genome shotgun (WGS) entry which is preliminary data.</text>
</comment>
<reference evidence="1 2" key="1">
    <citation type="submission" date="2015-01" db="EMBL/GenBank/DDBJ databases">
        <title>Draft genome of Anoxybacillus thermarum strain AF/04.</title>
        <authorList>
            <person name="Poli A."/>
            <person name="Nicolaus B."/>
            <person name="Chan K.-G."/>
            <person name="Kahar U.M."/>
            <person name="Yaakob A.S."/>
            <person name="Chan C.S."/>
            <person name="Goh K.M."/>
        </authorList>
    </citation>
    <scope>NUCLEOTIDE SEQUENCE [LARGE SCALE GENOMIC DNA]</scope>
    <source>
        <strain evidence="1 2">AF/04</strain>
    </source>
</reference>